<dbReference type="SMART" id="SM00175">
    <property type="entry name" value="RAB"/>
    <property type="match status" value="1"/>
</dbReference>
<dbReference type="InterPro" id="IPR001806">
    <property type="entry name" value="Small_GTPase"/>
</dbReference>
<protein>
    <submittedName>
        <fullName evidence="4">Uncharacterized protein</fullName>
    </submittedName>
</protein>
<dbReference type="GO" id="GO:0060429">
    <property type="term" value="P:epithelium development"/>
    <property type="evidence" value="ECO:0007669"/>
    <property type="project" value="UniProtKB-ARBA"/>
</dbReference>
<evidence type="ECO:0000256" key="2">
    <source>
        <dbReference type="ARBA" id="ARBA00023134"/>
    </source>
</evidence>
<dbReference type="GO" id="GO:0001667">
    <property type="term" value="P:ameboidal-type cell migration"/>
    <property type="evidence" value="ECO:0007669"/>
    <property type="project" value="UniProtKB-ARBA"/>
</dbReference>
<dbReference type="STRING" id="36166.T1GQJ5"/>
<feature type="region of interest" description="Disordered" evidence="3">
    <location>
        <begin position="85"/>
        <end position="138"/>
    </location>
</feature>
<dbReference type="GO" id="GO:0035006">
    <property type="term" value="P:melanization defense response"/>
    <property type="evidence" value="ECO:0007669"/>
    <property type="project" value="UniProtKB-ARBA"/>
</dbReference>
<evidence type="ECO:0000313" key="4">
    <source>
        <dbReference type="EnsemblMetazoa" id="MESCA005904-PA"/>
    </source>
</evidence>
<dbReference type="OMA" id="APITECQ"/>
<organism evidence="4 5">
    <name type="scientific">Megaselia scalaris</name>
    <name type="common">Humpbacked fly</name>
    <name type="synonym">Phora scalaris</name>
    <dbReference type="NCBI Taxonomy" id="36166"/>
    <lineage>
        <taxon>Eukaryota</taxon>
        <taxon>Metazoa</taxon>
        <taxon>Ecdysozoa</taxon>
        <taxon>Arthropoda</taxon>
        <taxon>Hexapoda</taxon>
        <taxon>Insecta</taxon>
        <taxon>Pterygota</taxon>
        <taxon>Neoptera</taxon>
        <taxon>Endopterygota</taxon>
        <taxon>Diptera</taxon>
        <taxon>Brachycera</taxon>
        <taxon>Muscomorpha</taxon>
        <taxon>Platypezoidea</taxon>
        <taxon>Phoridae</taxon>
        <taxon>Megaseliini</taxon>
        <taxon>Megaselia</taxon>
    </lineage>
</organism>
<dbReference type="PROSITE" id="PS51419">
    <property type="entry name" value="RAB"/>
    <property type="match status" value="1"/>
</dbReference>
<dbReference type="SUPFAM" id="SSF52540">
    <property type="entry name" value="P-loop containing nucleoside triphosphate hydrolases"/>
    <property type="match status" value="1"/>
</dbReference>
<dbReference type="Proteomes" id="UP000015102">
    <property type="component" value="Unassembled WGS sequence"/>
</dbReference>
<dbReference type="FunFam" id="3.40.50.300:FF:001600">
    <property type="entry name" value="RhoU, isoform B"/>
    <property type="match status" value="1"/>
</dbReference>
<evidence type="ECO:0000313" key="5">
    <source>
        <dbReference type="Proteomes" id="UP000015102"/>
    </source>
</evidence>
<dbReference type="HOGENOM" id="CLU_832330_0_0_1"/>
<sequence length="334" mass="37488">MGYPYGSPPSPRSPVFETQKNDFLFSDKTNYQTNGGNNYYNSNVNNWQQQQLQQQFQNNHHLHNPHHEPQDIYDSVINNSKYSGLQTSLSKSDTSSSSRSSNGNGSKESNFLVKTKKFTKSKAEKKKSKKKQKEHEKSSSKLPNIKCVVVGDACVGKTNLIVSYLDNRFIPEHNPTASDIYNAEVMVNDSPVNLNLCDTAGQDTLDPLRELCYPDSDVFVLCFSTVKPETFQSIKTKWAPKFSKTKASLILVGTQADLKNDIHVLNKLQMNGEKPVSGSDAWDFAASIGAQYIETSSYTQEKVKDVFDAAIWDALLPKTLPPKPPLWKRMFCLA</sequence>
<keyword evidence="2" id="KW-0342">GTP-binding</keyword>
<dbReference type="GO" id="GO:0003924">
    <property type="term" value="F:GTPase activity"/>
    <property type="evidence" value="ECO:0007669"/>
    <property type="project" value="InterPro"/>
</dbReference>
<dbReference type="GO" id="GO:0005525">
    <property type="term" value="F:GTP binding"/>
    <property type="evidence" value="ECO:0007669"/>
    <property type="project" value="UniProtKB-KW"/>
</dbReference>
<dbReference type="InterPro" id="IPR027417">
    <property type="entry name" value="P-loop_NTPase"/>
</dbReference>
<dbReference type="SMART" id="SM00173">
    <property type="entry name" value="RAS"/>
    <property type="match status" value="1"/>
</dbReference>
<dbReference type="GO" id="GO:0007264">
    <property type="term" value="P:small GTPase-mediated signal transduction"/>
    <property type="evidence" value="ECO:0007669"/>
    <property type="project" value="InterPro"/>
</dbReference>
<dbReference type="AlphaFoldDB" id="T1GQJ5"/>
<reference evidence="5" key="1">
    <citation type="submission" date="2013-02" db="EMBL/GenBank/DDBJ databases">
        <authorList>
            <person name="Hughes D."/>
        </authorList>
    </citation>
    <scope>NUCLEOTIDE SEQUENCE</scope>
    <source>
        <strain>Durham</strain>
        <strain evidence="5">NC isolate 2 -- Noor lab</strain>
    </source>
</reference>
<dbReference type="Gene3D" id="3.40.50.300">
    <property type="entry name" value="P-loop containing nucleotide triphosphate hydrolases"/>
    <property type="match status" value="1"/>
</dbReference>
<feature type="compositionally biased region" description="Low complexity" evidence="3">
    <location>
        <begin position="87"/>
        <end position="109"/>
    </location>
</feature>
<feature type="compositionally biased region" description="Basic residues" evidence="3">
    <location>
        <begin position="114"/>
        <end position="132"/>
    </location>
</feature>
<dbReference type="InterPro" id="IPR003578">
    <property type="entry name" value="Small_GTPase_Rho"/>
</dbReference>
<dbReference type="GO" id="GO:0003006">
    <property type="term" value="P:developmental process involved in reproduction"/>
    <property type="evidence" value="ECO:0007669"/>
    <property type="project" value="UniProtKB-ARBA"/>
</dbReference>
<dbReference type="PROSITE" id="PS51420">
    <property type="entry name" value="RHO"/>
    <property type="match status" value="1"/>
</dbReference>
<accession>T1GQJ5</accession>
<dbReference type="NCBIfam" id="TIGR00231">
    <property type="entry name" value="small_GTP"/>
    <property type="match status" value="1"/>
</dbReference>
<name>T1GQJ5_MEGSC</name>
<dbReference type="EnsemblMetazoa" id="MESCA005904-RA">
    <property type="protein sequence ID" value="MESCA005904-PA"/>
    <property type="gene ID" value="MESCA005904"/>
</dbReference>
<dbReference type="GO" id="GO:0022412">
    <property type="term" value="P:cellular process involved in reproduction in multicellular organism"/>
    <property type="evidence" value="ECO:0007669"/>
    <property type="project" value="UniProtKB-ARBA"/>
</dbReference>
<dbReference type="InterPro" id="IPR005225">
    <property type="entry name" value="Small_GTP-bd"/>
</dbReference>
<evidence type="ECO:0000256" key="1">
    <source>
        <dbReference type="ARBA" id="ARBA00022741"/>
    </source>
</evidence>
<keyword evidence="5" id="KW-1185">Reference proteome</keyword>
<dbReference type="Pfam" id="PF00071">
    <property type="entry name" value="Ras"/>
    <property type="match status" value="1"/>
</dbReference>
<dbReference type="PANTHER" id="PTHR24072">
    <property type="entry name" value="RHO FAMILY GTPASE"/>
    <property type="match status" value="1"/>
</dbReference>
<dbReference type="EMBL" id="CAQQ02033223">
    <property type="status" value="NOT_ANNOTATED_CDS"/>
    <property type="molecule type" value="Genomic_DNA"/>
</dbReference>
<dbReference type="SMART" id="SM00174">
    <property type="entry name" value="RHO"/>
    <property type="match status" value="1"/>
</dbReference>
<dbReference type="GO" id="GO:0035099">
    <property type="term" value="P:hemocyte migration"/>
    <property type="evidence" value="ECO:0007669"/>
    <property type="project" value="UniProtKB-ARBA"/>
</dbReference>
<keyword evidence="1" id="KW-0547">Nucleotide-binding</keyword>
<reference evidence="4" key="2">
    <citation type="submission" date="2015-06" db="UniProtKB">
        <authorList>
            <consortium name="EnsemblMetazoa"/>
        </authorList>
    </citation>
    <scope>IDENTIFICATION</scope>
</reference>
<dbReference type="PROSITE" id="PS51421">
    <property type="entry name" value="RAS"/>
    <property type="match status" value="1"/>
</dbReference>
<dbReference type="EMBL" id="CAQQ02033221">
    <property type="status" value="NOT_ANNOTATED_CDS"/>
    <property type="molecule type" value="Genomic_DNA"/>
</dbReference>
<dbReference type="PRINTS" id="PR00449">
    <property type="entry name" value="RASTRNSFRMNG"/>
</dbReference>
<dbReference type="EMBL" id="CAQQ02033222">
    <property type="status" value="NOT_ANNOTATED_CDS"/>
    <property type="molecule type" value="Genomic_DNA"/>
</dbReference>
<evidence type="ECO:0000256" key="3">
    <source>
        <dbReference type="SAM" id="MobiDB-lite"/>
    </source>
</evidence>
<proteinExistence type="predicted"/>